<sequence length="105" mass="11951">MFLSPRATFRDGVISDGSAYLTCFKKCQKRIRVWSGGFAGGNAIIRERPGPGVELLSKLSTWKVFAWKIRHVLKNRKQQKAAIENARWAGRVGTRPVWCRWDGNC</sequence>
<keyword evidence="1" id="KW-0614">Plasmid</keyword>
<protein>
    <submittedName>
        <fullName evidence="1">Uncharacterized protein</fullName>
    </submittedName>
</protein>
<accession>A0A2K9ZBS1</accession>
<gene>
    <name evidence="1" type="ORF">CUJ84_pRLN1000201</name>
</gene>
<evidence type="ECO:0000313" key="1">
    <source>
        <dbReference type="EMBL" id="AUW45668.1"/>
    </source>
</evidence>
<proteinExistence type="predicted"/>
<reference evidence="1 2" key="1">
    <citation type="submission" date="2017-11" db="EMBL/GenBank/DDBJ databases">
        <title>Complete genome of Rhizobium leguminosarum Norway, an ineffective micro-symbiont.</title>
        <authorList>
            <person name="Hoffrichter A."/>
            <person name="Liang J."/>
            <person name="Brachmann A."/>
            <person name="Marin M."/>
        </authorList>
    </citation>
    <scope>NUCLEOTIDE SEQUENCE [LARGE SCALE GENOMIC DNA]</scope>
    <source>
        <strain evidence="1 2">Norway</strain>
        <plasmid evidence="2">Plasmid prln1</plasmid>
    </source>
</reference>
<organism evidence="1 2">
    <name type="scientific">Rhizobium leguminosarum</name>
    <dbReference type="NCBI Taxonomy" id="384"/>
    <lineage>
        <taxon>Bacteria</taxon>
        <taxon>Pseudomonadati</taxon>
        <taxon>Pseudomonadota</taxon>
        <taxon>Alphaproteobacteria</taxon>
        <taxon>Hyphomicrobiales</taxon>
        <taxon>Rhizobiaceae</taxon>
        <taxon>Rhizobium/Agrobacterium group</taxon>
        <taxon>Rhizobium</taxon>
    </lineage>
</organism>
<dbReference type="Proteomes" id="UP000238523">
    <property type="component" value="Plasmid pRLN1"/>
</dbReference>
<dbReference type="EMBL" id="CP025013">
    <property type="protein sequence ID" value="AUW45668.1"/>
    <property type="molecule type" value="Genomic_DNA"/>
</dbReference>
<name>A0A2K9ZBS1_RHILE</name>
<geneLocation type="plasmid" evidence="2">
    <name>prln1</name>
</geneLocation>
<evidence type="ECO:0000313" key="2">
    <source>
        <dbReference type="Proteomes" id="UP000238523"/>
    </source>
</evidence>
<dbReference type="AlphaFoldDB" id="A0A2K9ZBS1"/>